<protein>
    <submittedName>
        <fullName evidence="6">Penicillin amidase</fullName>
    </submittedName>
</protein>
<dbReference type="Gene3D" id="2.30.120.10">
    <property type="match status" value="1"/>
</dbReference>
<reference evidence="6 7" key="1">
    <citation type="submission" date="2019-03" db="EMBL/GenBank/DDBJ databases">
        <title>Genomic Encyclopedia of Type Strains, Phase IV (KMG-IV): sequencing the most valuable type-strain genomes for metagenomic binning, comparative biology and taxonomic classification.</title>
        <authorList>
            <person name="Goeker M."/>
        </authorList>
    </citation>
    <scope>NUCLEOTIDE SEQUENCE [LARGE SCALE GENOMIC DNA]</scope>
    <source>
        <strain evidence="6 7">DSM 16998</strain>
    </source>
</reference>
<dbReference type="PIRSF" id="PIRSF001227">
    <property type="entry name" value="Pen_acylase"/>
    <property type="match status" value="1"/>
</dbReference>
<feature type="active site" description="Nucleophile" evidence="4">
    <location>
        <position position="251"/>
    </location>
</feature>
<feature type="binding site" evidence="5">
    <location>
        <position position="326"/>
    </location>
    <ligand>
        <name>Ca(2+)</name>
        <dbReference type="ChEBI" id="CHEBI:29108"/>
    </ligand>
</feature>
<gene>
    <name evidence="6" type="ORF">DES47_104606</name>
</gene>
<dbReference type="Pfam" id="PF01804">
    <property type="entry name" value="Penicil_amidase"/>
    <property type="match status" value="1"/>
</dbReference>
<evidence type="ECO:0000313" key="6">
    <source>
        <dbReference type="EMBL" id="TDP64316.1"/>
    </source>
</evidence>
<organism evidence="6 7">
    <name type="scientific">Roseateles toxinivorans</name>
    <dbReference type="NCBI Taxonomy" id="270368"/>
    <lineage>
        <taxon>Bacteria</taxon>
        <taxon>Pseudomonadati</taxon>
        <taxon>Pseudomonadota</taxon>
        <taxon>Betaproteobacteria</taxon>
        <taxon>Burkholderiales</taxon>
        <taxon>Sphaerotilaceae</taxon>
        <taxon>Roseateles</taxon>
    </lineage>
</organism>
<comment type="similarity">
    <text evidence="1">Belongs to the peptidase S45 family.</text>
</comment>
<dbReference type="Gene3D" id="1.10.439.10">
    <property type="entry name" value="Penicillin Amidohydrolase, domain 1"/>
    <property type="match status" value="1"/>
</dbReference>
<dbReference type="Proteomes" id="UP000295361">
    <property type="component" value="Unassembled WGS sequence"/>
</dbReference>
<comment type="caution">
    <text evidence="6">The sequence shown here is derived from an EMBL/GenBank/DDBJ whole genome shotgun (WGS) entry which is preliminary data.</text>
</comment>
<dbReference type="PANTHER" id="PTHR34218">
    <property type="entry name" value="PEPTIDASE S45 PENICILLIN AMIDASE"/>
    <property type="match status" value="1"/>
</dbReference>
<dbReference type="GO" id="GO:0046872">
    <property type="term" value="F:metal ion binding"/>
    <property type="evidence" value="ECO:0007669"/>
    <property type="project" value="UniProtKB-KW"/>
</dbReference>
<dbReference type="CDD" id="cd03747">
    <property type="entry name" value="Ntn_PGA_like"/>
    <property type="match status" value="1"/>
</dbReference>
<dbReference type="GO" id="GO:0017000">
    <property type="term" value="P:antibiotic biosynthetic process"/>
    <property type="evidence" value="ECO:0007669"/>
    <property type="project" value="InterPro"/>
</dbReference>
<keyword evidence="7" id="KW-1185">Reference proteome</keyword>
<dbReference type="SUPFAM" id="SSF56235">
    <property type="entry name" value="N-terminal nucleophile aminohydrolases (Ntn hydrolases)"/>
    <property type="match status" value="1"/>
</dbReference>
<evidence type="ECO:0000256" key="5">
    <source>
        <dbReference type="PIRSR" id="PIRSR001227-2"/>
    </source>
</evidence>
<dbReference type="Gene3D" id="3.60.20.10">
    <property type="entry name" value="Glutamine Phosphoribosylpyrophosphate, subunit 1, domain 1"/>
    <property type="match status" value="1"/>
</dbReference>
<keyword evidence="3" id="KW-0865">Zymogen</keyword>
<dbReference type="PANTHER" id="PTHR34218:SF4">
    <property type="entry name" value="ACYL-HOMOSERINE LACTONE ACYLASE QUIP"/>
    <property type="match status" value="1"/>
</dbReference>
<feature type="binding site" evidence="5">
    <location>
        <position position="323"/>
    </location>
    <ligand>
        <name>Ca(2+)</name>
        <dbReference type="ChEBI" id="CHEBI:29108"/>
    </ligand>
</feature>
<proteinExistence type="inferred from homology"/>
<feature type="binding site" evidence="5">
    <location>
        <position position="187"/>
    </location>
    <ligand>
        <name>Ca(2+)</name>
        <dbReference type="ChEBI" id="CHEBI:29108"/>
    </ligand>
</feature>
<dbReference type="InterPro" id="IPR002692">
    <property type="entry name" value="S45"/>
</dbReference>
<dbReference type="AlphaFoldDB" id="A0A4R6QKN0"/>
<dbReference type="RefSeq" id="WP_133702130.1">
    <property type="nucleotide sequence ID" value="NZ_SNXS01000004.1"/>
</dbReference>
<dbReference type="GO" id="GO:0016811">
    <property type="term" value="F:hydrolase activity, acting on carbon-nitrogen (but not peptide) bonds, in linear amides"/>
    <property type="evidence" value="ECO:0007669"/>
    <property type="project" value="InterPro"/>
</dbReference>
<accession>A0A4R6QKN0</accession>
<dbReference type="OrthoDB" id="9760084at2"/>
<dbReference type="InterPro" id="IPR029055">
    <property type="entry name" value="Ntn_hydrolases_N"/>
</dbReference>
<dbReference type="InParanoid" id="A0A4R6QKN0"/>
<keyword evidence="5" id="KW-0479">Metal-binding</keyword>
<evidence type="ECO:0000256" key="1">
    <source>
        <dbReference type="ARBA" id="ARBA00006586"/>
    </source>
</evidence>
<evidence type="ECO:0000256" key="4">
    <source>
        <dbReference type="PIRSR" id="PIRSR001227-1"/>
    </source>
</evidence>
<dbReference type="InterPro" id="IPR023343">
    <property type="entry name" value="Penicillin_amidase_dom1"/>
</dbReference>
<dbReference type="InterPro" id="IPR043146">
    <property type="entry name" value="Penicillin_amidase_N_B-knob"/>
</dbReference>
<sequence length="798" mass="87623">MRWLRRLAVVVLVLLLCLALAFWLYSRQVLPMTEGVLTVSGLKAPLTIARDAHGIPSIKADSMEDLVFGLGFVHAQDRLWQLQTHKRIGSGRLAEAFGEAALESDRFLRALGVRRAAAAQWALASPESKALLTAYAAGVNRYVRSHLGARPPEFLILGLQPEDWEPVDSLAWSIMMAWDLGGNWTTELQRMRLALKLPVERINELIPPYPGEKALATADYAALYRDLKIDGELGQQALNSAPPSGIEGVGSNNWVVHGSHTVSGKPLLANDPHLKLSAPALWYFARLEAPGFKLAGATLPGLPLVVLGQNQHIAWGYTNTAPDVQDLYLERIKPDDASQYQTPNGWAAFTTLTETIKVKGKPDVQMTLRSTRHGPVISDAGVTEGLLGPKGKPSYALAMRWVALEPEFDAVAAGLAMSRANSVQDYVKASAAWLAPMQNMAVADRDGHIGMVAAGKVPIRKPEHDLKGLVPAPGWDARYDWAGFIPAAETPREIDPPRGWIATANQRIHGPDYPHYLTSEWAAPYRQQRIEQLLQATARHDLASLRAIQADQLSLGTLKLLPYLQKAKSNHPLAAAAQAQLQGFDGVLGADHVAPTLLWAWSRQLTLGLFTERVGGDAAMQKLLGARSFRDALELVLERNDTWWCKTDCPSQIDAAFTRALDELQGRLGGDVANWRWGRVHLARSEHRPFSRVKPLAGWFETRVAVGGDAFSVNVSRVSQRPDPTTGELYLDEHGPSLRALYDLGDLRRSRFVHSTGQSGLPFSPHYRDFVATWAKVEDVPLWGDGQPGRVLSLQPAP</sequence>
<keyword evidence="2" id="KW-0378">Hydrolase</keyword>
<dbReference type="Gene3D" id="1.10.1400.10">
    <property type="match status" value="1"/>
</dbReference>
<name>A0A4R6QKN0_9BURK</name>
<keyword evidence="5" id="KW-0106">Calcium</keyword>
<evidence type="ECO:0000256" key="3">
    <source>
        <dbReference type="ARBA" id="ARBA00023145"/>
    </source>
</evidence>
<comment type="cofactor">
    <cofactor evidence="5">
        <name>Ca(2+)</name>
        <dbReference type="ChEBI" id="CHEBI:29108"/>
    </cofactor>
    <text evidence="5">Binds 1 Ca(2+) ion per dimer.</text>
</comment>
<dbReference type="EMBL" id="SNXS01000004">
    <property type="protein sequence ID" value="TDP64316.1"/>
    <property type="molecule type" value="Genomic_DNA"/>
</dbReference>
<evidence type="ECO:0000256" key="2">
    <source>
        <dbReference type="ARBA" id="ARBA00022801"/>
    </source>
</evidence>
<evidence type="ECO:0000313" key="7">
    <source>
        <dbReference type="Proteomes" id="UP000295361"/>
    </source>
</evidence>
<dbReference type="InterPro" id="IPR014395">
    <property type="entry name" value="Pen/GL7ACA/AHL_acylase"/>
</dbReference>
<dbReference type="InterPro" id="IPR043147">
    <property type="entry name" value="Penicillin_amidase_A-knob"/>
</dbReference>